<organism evidence="2 3">
    <name type="scientific">Eumeta variegata</name>
    <name type="common">Bagworm moth</name>
    <name type="synonym">Eumeta japonica</name>
    <dbReference type="NCBI Taxonomy" id="151549"/>
    <lineage>
        <taxon>Eukaryota</taxon>
        <taxon>Metazoa</taxon>
        <taxon>Ecdysozoa</taxon>
        <taxon>Arthropoda</taxon>
        <taxon>Hexapoda</taxon>
        <taxon>Insecta</taxon>
        <taxon>Pterygota</taxon>
        <taxon>Neoptera</taxon>
        <taxon>Endopterygota</taxon>
        <taxon>Lepidoptera</taxon>
        <taxon>Glossata</taxon>
        <taxon>Ditrysia</taxon>
        <taxon>Tineoidea</taxon>
        <taxon>Psychidae</taxon>
        <taxon>Oiketicinae</taxon>
        <taxon>Eumeta</taxon>
    </lineage>
</organism>
<comment type="caution">
    <text evidence="2">The sequence shown here is derived from an EMBL/GenBank/DDBJ whole genome shotgun (WGS) entry which is preliminary data.</text>
</comment>
<feature type="region of interest" description="Disordered" evidence="1">
    <location>
        <begin position="1"/>
        <end position="22"/>
    </location>
</feature>
<sequence>MADVKSGSRLTDRAPVPGHSMPIVKTNCARSVNSNSSDTKSLCRAQSIFLRLRISPLTATPLPFFFTPNHSIPPLRLFYRVRVFTAFSSARVPFNEPVIIKKVYISR</sequence>
<keyword evidence="3" id="KW-1185">Reference proteome</keyword>
<evidence type="ECO:0000313" key="3">
    <source>
        <dbReference type="Proteomes" id="UP000299102"/>
    </source>
</evidence>
<dbReference type="EMBL" id="BGZK01002193">
    <property type="protein sequence ID" value="GBP91661.1"/>
    <property type="molecule type" value="Genomic_DNA"/>
</dbReference>
<reference evidence="2 3" key="1">
    <citation type="journal article" date="2019" name="Commun. Biol.">
        <title>The bagworm genome reveals a unique fibroin gene that provides high tensile strength.</title>
        <authorList>
            <person name="Kono N."/>
            <person name="Nakamura H."/>
            <person name="Ohtoshi R."/>
            <person name="Tomita M."/>
            <person name="Numata K."/>
            <person name="Arakawa K."/>
        </authorList>
    </citation>
    <scope>NUCLEOTIDE SEQUENCE [LARGE SCALE GENOMIC DNA]</scope>
</reference>
<gene>
    <name evidence="2" type="ORF">EVAR_77458_1</name>
</gene>
<proteinExistence type="predicted"/>
<dbReference type="AlphaFoldDB" id="A0A4C1ZRW1"/>
<protein>
    <submittedName>
        <fullName evidence="2">Uncharacterized protein</fullName>
    </submittedName>
</protein>
<evidence type="ECO:0000256" key="1">
    <source>
        <dbReference type="SAM" id="MobiDB-lite"/>
    </source>
</evidence>
<evidence type="ECO:0000313" key="2">
    <source>
        <dbReference type="EMBL" id="GBP91661.1"/>
    </source>
</evidence>
<dbReference type="Proteomes" id="UP000299102">
    <property type="component" value="Unassembled WGS sequence"/>
</dbReference>
<accession>A0A4C1ZRW1</accession>
<name>A0A4C1ZRW1_EUMVA</name>